<dbReference type="InterPro" id="IPR002033">
    <property type="entry name" value="TatC"/>
</dbReference>
<proteinExistence type="inferred from homology"/>
<dbReference type="GO" id="GO:0033281">
    <property type="term" value="C:TAT protein transport complex"/>
    <property type="evidence" value="ECO:0007669"/>
    <property type="project" value="UniProtKB-UniRule"/>
</dbReference>
<comment type="subcellular location">
    <subcellularLocation>
        <location evidence="5">Cell membrane</location>
        <topology evidence="5">Multi-pass membrane protein</topology>
    </subcellularLocation>
    <subcellularLocation>
        <location evidence="1">Membrane</location>
        <topology evidence="1">Multi-pass membrane protein</topology>
    </subcellularLocation>
</comment>
<feature type="transmembrane region" description="Helical" evidence="5">
    <location>
        <begin position="212"/>
        <end position="230"/>
    </location>
</feature>
<dbReference type="GO" id="GO:0009977">
    <property type="term" value="F:proton motive force dependent protein transmembrane transporter activity"/>
    <property type="evidence" value="ECO:0007669"/>
    <property type="project" value="TreeGrafter"/>
</dbReference>
<keyword evidence="5" id="KW-1003">Cell membrane</keyword>
<feature type="transmembrane region" description="Helical" evidence="5">
    <location>
        <begin position="64"/>
        <end position="88"/>
    </location>
</feature>
<evidence type="ECO:0000256" key="4">
    <source>
        <dbReference type="ARBA" id="ARBA00023136"/>
    </source>
</evidence>
<keyword evidence="5" id="KW-0813">Transport</keyword>
<feature type="transmembrane region" description="Helical" evidence="5">
    <location>
        <begin position="147"/>
        <end position="176"/>
    </location>
</feature>
<feature type="transmembrane region" description="Helical" evidence="5">
    <location>
        <begin position="188"/>
        <end position="206"/>
    </location>
</feature>
<reference evidence="6" key="2">
    <citation type="submission" date="2024-06" db="EMBL/GenBank/DDBJ databases">
        <authorList>
            <person name="Petrova K.O."/>
            <person name="Toshchakov S.V."/>
            <person name="Boltjanskaja Y.V."/>
            <person name="Kevbrin V.V."/>
        </authorList>
    </citation>
    <scope>NUCLEOTIDE SEQUENCE</scope>
    <source>
        <strain evidence="6">Z-710</strain>
    </source>
</reference>
<dbReference type="NCBIfam" id="TIGR00945">
    <property type="entry name" value="tatC"/>
    <property type="match status" value="1"/>
</dbReference>
<comment type="subunit">
    <text evidence="5">Forms a complex with TatA.</text>
</comment>
<accession>A0AAU8HS54</accession>
<dbReference type="AlphaFoldDB" id="A0AAU8HS54"/>
<dbReference type="HAMAP" id="MF_00902">
    <property type="entry name" value="TatC"/>
    <property type="match status" value="1"/>
</dbReference>
<dbReference type="RefSeq" id="WP_353892966.1">
    <property type="nucleotide sequence ID" value="NZ_CP159485.1"/>
</dbReference>
<name>A0AAU8HS54_9FIRM</name>
<evidence type="ECO:0000256" key="2">
    <source>
        <dbReference type="ARBA" id="ARBA00022692"/>
    </source>
</evidence>
<sequence>MTTKLTLIDHFAELRKRLIIIFISTIGAAALTYMHIDPIIGILLKPADNIEFIYVSPPELLLTYIRVSIILGVFFASPIILFQLWLFLSPALKKKEQRYLLLALFVGILLFIVGAVFAYFIIIPLTLDFFVRLSAGQIDAMFSIANYISFIKSLILAFALVFQLPLIIVLLSQLGLVTAKSLRKFRRYFLLIIIIVAALITPPDIISQFLMAGPMIVLYEISILISALIDRRRKKKRKKK</sequence>
<feature type="transmembrane region" description="Helical" evidence="5">
    <location>
        <begin position="20"/>
        <end position="44"/>
    </location>
</feature>
<feature type="transmembrane region" description="Helical" evidence="5">
    <location>
        <begin position="100"/>
        <end position="127"/>
    </location>
</feature>
<organism evidence="6">
    <name type="scientific">Proteinivorax hydrogeniformans</name>
    <dbReference type="NCBI Taxonomy" id="1826727"/>
    <lineage>
        <taxon>Bacteria</taxon>
        <taxon>Bacillati</taxon>
        <taxon>Bacillota</taxon>
        <taxon>Clostridia</taxon>
        <taxon>Eubacteriales</taxon>
        <taxon>Proteinivoracaceae</taxon>
        <taxon>Proteinivorax</taxon>
    </lineage>
</organism>
<evidence type="ECO:0000313" key="6">
    <source>
        <dbReference type="EMBL" id="XCI28401.1"/>
    </source>
</evidence>
<comment type="similarity">
    <text evidence="5">Belongs to the TatC family.</text>
</comment>
<comment type="function">
    <text evidence="5">Part of the twin-arginine translocation (Tat) system that transports large folded proteins containing a characteristic twin-arginine motif in their signal peptide across membranes.</text>
</comment>
<evidence type="ECO:0000256" key="5">
    <source>
        <dbReference type="HAMAP-Rule" id="MF_00902"/>
    </source>
</evidence>
<evidence type="ECO:0000256" key="3">
    <source>
        <dbReference type="ARBA" id="ARBA00022989"/>
    </source>
</evidence>
<dbReference type="PANTHER" id="PTHR30371">
    <property type="entry name" value="SEC-INDEPENDENT PROTEIN TRANSLOCASE PROTEIN TATC"/>
    <property type="match status" value="1"/>
</dbReference>
<keyword evidence="4 5" id="KW-0472">Membrane</keyword>
<keyword evidence="5" id="KW-0811">Translocation</keyword>
<keyword evidence="3 5" id="KW-1133">Transmembrane helix</keyword>
<dbReference type="GO" id="GO:0043953">
    <property type="term" value="P:protein transport by the Tat complex"/>
    <property type="evidence" value="ECO:0007669"/>
    <property type="project" value="UniProtKB-UniRule"/>
</dbReference>
<keyword evidence="5" id="KW-0653">Protein transport</keyword>
<dbReference type="PRINTS" id="PR01840">
    <property type="entry name" value="TATCFAMILY"/>
</dbReference>
<evidence type="ECO:0000256" key="1">
    <source>
        <dbReference type="ARBA" id="ARBA00004141"/>
    </source>
</evidence>
<dbReference type="PANTHER" id="PTHR30371:SF0">
    <property type="entry name" value="SEC-INDEPENDENT PROTEIN TRANSLOCASE PROTEIN TATC, CHLOROPLASTIC-RELATED"/>
    <property type="match status" value="1"/>
</dbReference>
<keyword evidence="2 5" id="KW-0812">Transmembrane</keyword>
<protein>
    <recommendedName>
        <fullName evidence="5">Sec-independent protein translocase protein TatC</fullName>
    </recommendedName>
</protein>
<dbReference type="EMBL" id="CP159485">
    <property type="protein sequence ID" value="XCI28401.1"/>
    <property type="molecule type" value="Genomic_DNA"/>
</dbReference>
<reference evidence="6" key="1">
    <citation type="journal article" date="2018" name="Antonie Van Leeuwenhoek">
        <title>Proteinivorax hydrogeniformans sp. nov., an anaerobic, haloalkaliphilic bacterium fermenting proteinaceous compounds with high hydrogen production.</title>
        <authorList>
            <person name="Boltyanskaya Y."/>
            <person name="Detkova E."/>
            <person name="Pimenov N."/>
            <person name="Kevbrin V."/>
        </authorList>
    </citation>
    <scope>NUCLEOTIDE SEQUENCE</scope>
    <source>
        <strain evidence="6">Z-710</strain>
    </source>
</reference>
<dbReference type="Pfam" id="PF00902">
    <property type="entry name" value="TatC"/>
    <property type="match status" value="1"/>
</dbReference>
<gene>
    <name evidence="5 6" type="primary">tatC</name>
    <name evidence="6" type="ORF">PRVXH_002359</name>
</gene>
<dbReference type="GO" id="GO:0065002">
    <property type="term" value="P:intracellular protein transmembrane transport"/>
    <property type="evidence" value="ECO:0007669"/>
    <property type="project" value="TreeGrafter"/>
</dbReference>